<organism evidence="3 4">
    <name type="scientific">Brachionus plicatilis</name>
    <name type="common">Marine rotifer</name>
    <name type="synonym">Brachionus muelleri</name>
    <dbReference type="NCBI Taxonomy" id="10195"/>
    <lineage>
        <taxon>Eukaryota</taxon>
        <taxon>Metazoa</taxon>
        <taxon>Spiralia</taxon>
        <taxon>Gnathifera</taxon>
        <taxon>Rotifera</taxon>
        <taxon>Eurotatoria</taxon>
        <taxon>Monogononta</taxon>
        <taxon>Pseudotrocha</taxon>
        <taxon>Ploima</taxon>
        <taxon>Brachionidae</taxon>
        <taxon>Brachionus</taxon>
    </lineage>
</organism>
<comment type="caution">
    <text evidence="3">The sequence shown here is derived from an EMBL/GenBank/DDBJ whole genome shotgun (WGS) entry which is preliminary data.</text>
</comment>
<sequence>MGFKRIRQGQKGIIINRNGEITKIDGPKVTYLVLSKLEKLKRYVANENQYLVVKYIDGHIEHVKGPSCIWMNRFEHEMIQVKDSYKLDESQMLVVYNRDQKTNDVSRRLVRGPGIFVPKSSEWIHQFSWHAEDPKQQGHLVPDLNKFEILNIKPDFFHYHVKDVRTLDDSLITVKLMVAYEITDINLMLEKTQDPISDFINGICADVIGMVSKLSFHEYLMQSSTRLNSLEVYEQLKQRSQRSGVIIKSIIYNGYTSSEALQTMQDNSIEQRTRMRINVEIDKQKNDLINMRLESEQKRCKLESDLERLKLNFEQKCSDLKLKFDLENEYTKNEYQQQLKELEETAEFEIDVKNSKINEDYLKSLKNLNVDLNRYQKELNNSEFKCEKLYEIVG</sequence>
<keyword evidence="4" id="KW-1185">Reference proteome</keyword>
<evidence type="ECO:0000259" key="2">
    <source>
        <dbReference type="Pfam" id="PF01145"/>
    </source>
</evidence>
<feature type="coiled-coil region" evidence="1">
    <location>
        <begin position="332"/>
        <end position="392"/>
    </location>
</feature>
<evidence type="ECO:0000313" key="4">
    <source>
        <dbReference type="Proteomes" id="UP000276133"/>
    </source>
</evidence>
<proteinExistence type="predicted"/>
<name>A0A3M7R8S6_BRAPC</name>
<evidence type="ECO:0000313" key="3">
    <source>
        <dbReference type="EMBL" id="RNA20012.1"/>
    </source>
</evidence>
<gene>
    <name evidence="3" type="ORF">BpHYR1_010034</name>
</gene>
<dbReference type="AlphaFoldDB" id="A0A3M7R8S6"/>
<protein>
    <recommendedName>
        <fullName evidence="2">Band 7 domain-containing protein</fullName>
    </recommendedName>
</protein>
<dbReference type="OrthoDB" id="10266334at2759"/>
<evidence type="ECO:0000256" key="1">
    <source>
        <dbReference type="SAM" id="Coils"/>
    </source>
</evidence>
<accession>A0A3M7R8S6</accession>
<keyword evidence="1" id="KW-0175">Coiled coil</keyword>
<dbReference type="InterPro" id="IPR001107">
    <property type="entry name" value="Band_7"/>
</dbReference>
<dbReference type="Pfam" id="PF01145">
    <property type="entry name" value="Band_7"/>
    <property type="match status" value="1"/>
</dbReference>
<dbReference type="EMBL" id="REGN01003930">
    <property type="protein sequence ID" value="RNA20012.1"/>
    <property type="molecule type" value="Genomic_DNA"/>
</dbReference>
<feature type="domain" description="Band 7" evidence="2">
    <location>
        <begin position="86"/>
        <end position="286"/>
    </location>
</feature>
<reference evidence="3 4" key="1">
    <citation type="journal article" date="2018" name="Sci. Rep.">
        <title>Genomic signatures of local adaptation to the degree of environmental predictability in rotifers.</title>
        <authorList>
            <person name="Franch-Gras L."/>
            <person name="Hahn C."/>
            <person name="Garcia-Roger E.M."/>
            <person name="Carmona M.J."/>
            <person name="Serra M."/>
            <person name="Gomez A."/>
        </authorList>
    </citation>
    <scope>NUCLEOTIDE SEQUENCE [LARGE SCALE GENOMIC DNA]</scope>
    <source>
        <strain evidence="3">HYR1</strain>
    </source>
</reference>
<dbReference type="Proteomes" id="UP000276133">
    <property type="component" value="Unassembled WGS sequence"/>
</dbReference>